<dbReference type="InterPro" id="IPR001633">
    <property type="entry name" value="EAL_dom"/>
</dbReference>
<feature type="transmembrane region" description="Helical" evidence="1">
    <location>
        <begin position="257"/>
        <end position="276"/>
    </location>
</feature>
<organism evidence="4 5">
    <name type="scientific">Cellvibrio zantedeschiae</name>
    <dbReference type="NCBI Taxonomy" id="1237077"/>
    <lineage>
        <taxon>Bacteria</taxon>
        <taxon>Pseudomonadati</taxon>
        <taxon>Pseudomonadota</taxon>
        <taxon>Gammaproteobacteria</taxon>
        <taxon>Cellvibrionales</taxon>
        <taxon>Cellvibrionaceae</taxon>
        <taxon>Cellvibrio</taxon>
    </lineage>
</organism>
<feature type="domain" description="GGDEF" evidence="3">
    <location>
        <begin position="494"/>
        <end position="626"/>
    </location>
</feature>
<keyword evidence="1" id="KW-0472">Membrane</keyword>
<dbReference type="RefSeq" id="WP_189420219.1">
    <property type="nucleotide sequence ID" value="NZ_BMYZ01000003.1"/>
</dbReference>
<evidence type="ECO:0000256" key="1">
    <source>
        <dbReference type="SAM" id="Phobius"/>
    </source>
</evidence>
<dbReference type="PANTHER" id="PTHR44757">
    <property type="entry name" value="DIGUANYLATE CYCLASE DGCP"/>
    <property type="match status" value="1"/>
</dbReference>
<reference evidence="5" key="1">
    <citation type="journal article" date="2019" name="Int. J. Syst. Evol. Microbiol.">
        <title>The Global Catalogue of Microorganisms (GCM) 10K type strain sequencing project: providing services to taxonomists for standard genome sequencing and annotation.</title>
        <authorList>
            <consortium name="The Broad Institute Genomics Platform"/>
            <consortium name="The Broad Institute Genome Sequencing Center for Infectious Disease"/>
            <person name="Wu L."/>
            <person name="Ma J."/>
        </authorList>
    </citation>
    <scope>NUCLEOTIDE SEQUENCE [LARGE SCALE GENOMIC DNA]</scope>
    <source>
        <strain evidence="5">KCTC 32239</strain>
    </source>
</reference>
<keyword evidence="1" id="KW-1133">Transmembrane helix</keyword>
<dbReference type="InterPro" id="IPR035919">
    <property type="entry name" value="EAL_sf"/>
</dbReference>
<dbReference type="InterPro" id="IPR029016">
    <property type="entry name" value="GAF-like_dom_sf"/>
</dbReference>
<keyword evidence="1" id="KW-0812">Transmembrane</keyword>
<dbReference type="Gene3D" id="3.20.20.450">
    <property type="entry name" value="EAL domain"/>
    <property type="match status" value="1"/>
</dbReference>
<accession>A0ABQ3B7U1</accession>
<evidence type="ECO:0000313" key="5">
    <source>
        <dbReference type="Proteomes" id="UP000619761"/>
    </source>
</evidence>
<dbReference type="PANTHER" id="PTHR44757:SF2">
    <property type="entry name" value="BIOFILM ARCHITECTURE MAINTENANCE PROTEIN MBAA"/>
    <property type="match status" value="1"/>
</dbReference>
<dbReference type="InterPro" id="IPR007892">
    <property type="entry name" value="CHASE4"/>
</dbReference>
<dbReference type="CDD" id="cd01948">
    <property type="entry name" value="EAL"/>
    <property type="match status" value="1"/>
</dbReference>
<keyword evidence="5" id="KW-1185">Reference proteome</keyword>
<dbReference type="SMART" id="SM00065">
    <property type="entry name" value="GAF"/>
    <property type="match status" value="1"/>
</dbReference>
<sequence length="893" mass="99293">MINFLRRILSAPGLLLVMLITATVGGVLWVVKVTIVQQDELFIVHSQEMVASGMEQRRQQLVGALREYSMWDGMAENANRGSVNSEWLRANMSGSAYINQSINIEAIVDRQQQINYLLVDGKFVPSDTKSATLKRLIADLYPIAKFYNPYVKTPSPMGYVRVIEQGKSVYYLVIMEPIVSESGTQVPVNGRLLLFASALDDQWLGTLGENFKLRAPEIRERASKTEPNLPLKNPQGVVQGYLVWGLDMPGHTIFSAIMPYVLVLLGVVVTIAVLLGRLASHLQSSQLAQAVRLAAQGDALRSLALSKDAIPTSEAYAEEAAALARGTLQLPHLSVWELSDDRQSLKNKALVEQPRGLSVFGQSIERAHAPWLFDLLDRKVGLVVPRVSRTDNPGYWVNIGGAGALLAMPTLVRDQAIGLVLAMSPWPRQWRPDETNFLASIADMLALSIESQARKRAEQELAQRIYFDQLTELPNRVYLDQKVQELLTNPQANNQYVCTLVNVEGLVLINDKYGVATGDQLLVSVAKRLAHFCGANELVGRVGDNRFALVLDLERGVNLPQRMDMLFGFFSSPIKARDTSLPVRLNIGVSYVQGGADWAKALHNAEIALHSLHRANRENAWVEYSIEHHAAEQQEQALREDLQQALERDEFFLLYQPIINLISGEVCGAEALIRWQHPLRGLINPATFIPLAEATGSIYYIGLWVLKESLHQIKIWQAATNNKLTVSVNVSMIQLEHRGFAEDVSRILQEEEVDASMLELEVTEGIALSAAPEVEENLAHLRAQKIGLAIDDFGTGYASFSYLRRFEVGKLKIDRLFLEGVPDKRRSANLVKMIIAMAHTLNAKVTGEGIETPQQAAFLRSTGCEFGQGYHFGKPLAVADFTQQLNKIYRVPE</sequence>
<dbReference type="CDD" id="cd01949">
    <property type="entry name" value="GGDEF"/>
    <property type="match status" value="1"/>
</dbReference>
<evidence type="ECO:0000259" key="2">
    <source>
        <dbReference type="PROSITE" id="PS50883"/>
    </source>
</evidence>
<dbReference type="Gene3D" id="3.30.450.40">
    <property type="match status" value="1"/>
</dbReference>
<comment type="caution">
    <text evidence="4">The sequence shown here is derived from an EMBL/GenBank/DDBJ whole genome shotgun (WGS) entry which is preliminary data.</text>
</comment>
<name>A0ABQ3B7U1_9GAMM</name>
<dbReference type="InterPro" id="IPR000160">
    <property type="entry name" value="GGDEF_dom"/>
</dbReference>
<gene>
    <name evidence="4" type="ORF">GCM10011613_30850</name>
</gene>
<dbReference type="Pfam" id="PF01590">
    <property type="entry name" value="GAF"/>
    <property type="match status" value="1"/>
</dbReference>
<dbReference type="SUPFAM" id="SSF55781">
    <property type="entry name" value="GAF domain-like"/>
    <property type="match status" value="1"/>
</dbReference>
<dbReference type="NCBIfam" id="TIGR00254">
    <property type="entry name" value="GGDEF"/>
    <property type="match status" value="1"/>
</dbReference>
<dbReference type="InterPro" id="IPR029787">
    <property type="entry name" value="Nucleotide_cyclase"/>
</dbReference>
<dbReference type="Proteomes" id="UP000619761">
    <property type="component" value="Unassembled WGS sequence"/>
</dbReference>
<dbReference type="EMBL" id="BMYZ01000003">
    <property type="protein sequence ID" value="GGY83778.1"/>
    <property type="molecule type" value="Genomic_DNA"/>
</dbReference>
<evidence type="ECO:0008006" key="6">
    <source>
        <dbReference type="Google" id="ProtNLM"/>
    </source>
</evidence>
<feature type="domain" description="EAL" evidence="2">
    <location>
        <begin position="635"/>
        <end position="889"/>
    </location>
</feature>
<dbReference type="PROSITE" id="PS50887">
    <property type="entry name" value="GGDEF"/>
    <property type="match status" value="1"/>
</dbReference>
<dbReference type="Pfam" id="PF00563">
    <property type="entry name" value="EAL"/>
    <property type="match status" value="1"/>
</dbReference>
<feature type="transmembrane region" description="Helical" evidence="1">
    <location>
        <begin position="12"/>
        <end position="31"/>
    </location>
</feature>
<dbReference type="InterPro" id="IPR003018">
    <property type="entry name" value="GAF"/>
</dbReference>
<dbReference type="PROSITE" id="PS50883">
    <property type="entry name" value="EAL"/>
    <property type="match status" value="1"/>
</dbReference>
<dbReference type="InterPro" id="IPR052155">
    <property type="entry name" value="Biofilm_reg_signaling"/>
</dbReference>
<dbReference type="SUPFAM" id="SSF55073">
    <property type="entry name" value="Nucleotide cyclase"/>
    <property type="match status" value="1"/>
</dbReference>
<dbReference type="InterPro" id="IPR043128">
    <property type="entry name" value="Rev_trsase/Diguanyl_cyclase"/>
</dbReference>
<proteinExistence type="predicted"/>
<evidence type="ECO:0000259" key="3">
    <source>
        <dbReference type="PROSITE" id="PS50887"/>
    </source>
</evidence>
<dbReference type="Pfam" id="PF05228">
    <property type="entry name" value="CHASE4"/>
    <property type="match status" value="1"/>
</dbReference>
<dbReference type="SMART" id="SM00052">
    <property type="entry name" value="EAL"/>
    <property type="match status" value="1"/>
</dbReference>
<dbReference type="Gene3D" id="3.30.70.270">
    <property type="match status" value="1"/>
</dbReference>
<evidence type="ECO:0000313" key="4">
    <source>
        <dbReference type="EMBL" id="GGY83778.1"/>
    </source>
</evidence>
<dbReference type="SUPFAM" id="SSF141868">
    <property type="entry name" value="EAL domain-like"/>
    <property type="match status" value="1"/>
</dbReference>
<dbReference type="SMART" id="SM00267">
    <property type="entry name" value="GGDEF"/>
    <property type="match status" value="1"/>
</dbReference>
<protein>
    <recommendedName>
        <fullName evidence="6">Diguanylate cyclase</fullName>
    </recommendedName>
</protein>
<dbReference type="Pfam" id="PF00990">
    <property type="entry name" value="GGDEF"/>
    <property type="match status" value="1"/>
</dbReference>